<evidence type="ECO:0000256" key="1">
    <source>
        <dbReference type="ARBA" id="ARBA00010886"/>
    </source>
</evidence>
<feature type="region of interest" description="Disordered" evidence="9">
    <location>
        <begin position="1"/>
        <end position="40"/>
    </location>
</feature>
<keyword evidence="4 7" id="KW-0547">Nucleotide-binding</keyword>
<proteinExistence type="inferred from homology"/>
<evidence type="ECO:0000256" key="8">
    <source>
        <dbReference type="RuleBase" id="RU000304"/>
    </source>
</evidence>
<name>A0AAV0JT55_9ROSI</name>
<dbReference type="InterPro" id="IPR011009">
    <property type="entry name" value="Kinase-like_dom_sf"/>
</dbReference>
<dbReference type="GO" id="GO:0055028">
    <property type="term" value="C:cortical microtubule"/>
    <property type="evidence" value="ECO:0007669"/>
    <property type="project" value="TreeGrafter"/>
</dbReference>
<feature type="region of interest" description="Disordered" evidence="9">
    <location>
        <begin position="338"/>
        <end position="405"/>
    </location>
</feature>
<feature type="binding site" evidence="7">
    <location>
        <position position="71"/>
    </location>
    <ligand>
        <name>ATP</name>
        <dbReference type="ChEBI" id="CHEBI:30616"/>
    </ligand>
</feature>
<evidence type="ECO:0000259" key="10">
    <source>
        <dbReference type="PROSITE" id="PS50011"/>
    </source>
</evidence>
<dbReference type="PANTHER" id="PTHR43671">
    <property type="entry name" value="SERINE/THREONINE-PROTEIN KINASE NEK"/>
    <property type="match status" value="1"/>
</dbReference>
<dbReference type="PROSITE" id="PS00107">
    <property type="entry name" value="PROTEIN_KINASE_ATP"/>
    <property type="match status" value="1"/>
</dbReference>
<evidence type="ECO:0000256" key="9">
    <source>
        <dbReference type="SAM" id="MobiDB-lite"/>
    </source>
</evidence>
<evidence type="ECO:0000256" key="7">
    <source>
        <dbReference type="PROSITE-ProRule" id="PRU10141"/>
    </source>
</evidence>
<dbReference type="SMART" id="SM00220">
    <property type="entry name" value="S_TKc"/>
    <property type="match status" value="1"/>
</dbReference>
<dbReference type="Proteomes" id="UP001154282">
    <property type="component" value="Unassembled WGS sequence"/>
</dbReference>
<protein>
    <recommendedName>
        <fullName evidence="10">Protein kinase domain-containing protein</fullName>
    </recommendedName>
</protein>
<keyword evidence="2 8" id="KW-0723">Serine/threonine-protein kinase</keyword>
<dbReference type="Gene3D" id="1.10.510.10">
    <property type="entry name" value="Transferase(Phosphotransferase) domain 1"/>
    <property type="match status" value="1"/>
</dbReference>
<keyword evidence="12" id="KW-1185">Reference proteome</keyword>
<gene>
    <name evidence="11" type="ORF">LITE_LOCUS15547</name>
</gene>
<organism evidence="11 12">
    <name type="scientific">Linum tenue</name>
    <dbReference type="NCBI Taxonomy" id="586396"/>
    <lineage>
        <taxon>Eukaryota</taxon>
        <taxon>Viridiplantae</taxon>
        <taxon>Streptophyta</taxon>
        <taxon>Embryophyta</taxon>
        <taxon>Tracheophyta</taxon>
        <taxon>Spermatophyta</taxon>
        <taxon>Magnoliopsida</taxon>
        <taxon>eudicotyledons</taxon>
        <taxon>Gunneridae</taxon>
        <taxon>Pentapetalae</taxon>
        <taxon>rosids</taxon>
        <taxon>fabids</taxon>
        <taxon>Malpighiales</taxon>
        <taxon>Linaceae</taxon>
        <taxon>Linum</taxon>
    </lineage>
</organism>
<evidence type="ECO:0000256" key="5">
    <source>
        <dbReference type="ARBA" id="ARBA00022777"/>
    </source>
</evidence>
<feature type="compositionally biased region" description="Basic and acidic residues" evidence="9">
    <location>
        <begin position="281"/>
        <end position="292"/>
    </location>
</feature>
<dbReference type="InterPro" id="IPR050660">
    <property type="entry name" value="NEK_Ser/Thr_kinase"/>
</dbReference>
<evidence type="ECO:0000313" key="12">
    <source>
        <dbReference type="Proteomes" id="UP001154282"/>
    </source>
</evidence>
<dbReference type="GO" id="GO:0007017">
    <property type="term" value="P:microtubule-based process"/>
    <property type="evidence" value="ECO:0007669"/>
    <property type="project" value="TreeGrafter"/>
</dbReference>
<comment type="similarity">
    <text evidence="1">Belongs to the protein kinase superfamily. NEK Ser/Thr protein kinase family. NIMA subfamily.</text>
</comment>
<evidence type="ECO:0000256" key="3">
    <source>
        <dbReference type="ARBA" id="ARBA00022679"/>
    </source>
</evidence>
<comment type="caution">
    <text evidence="11">The sequence shown here is derived from an EMBL/GenBank/DDBJ whole genome shotgun (WGS) entry which is preliminary data.</text>
</comment>
<evidence type="ECO:0000256" key="2">
    <source>
        <dbReference type="ARBA" id="ARBA00022527"/>
    </source>
</evidence>
<feature type="compositionally biased region" description="Basic and acidic residues" evidence="9">
    <location>
        <begin position="27"/>
        <end position="39"/>
    </location>
</feature>
<dbReference type="EMBL" id="CAMGYJ010000005">
    <property type="protein sequence ID" value="CAI0412429.1"/>
    <property type="molecule type" value="Genomic_DNA"/>
</dbReference>
<reference evidence="11" key="1">
    <citation type="submission" date="2022-08" db="EMBL/GenBank/DDBJ databases">
        <authorList>
            <person name="Gutierrez-Valencia J."/>
        </authorList>
    </citation>
    <scope>NUCLEOTIDE SEQUENCE</scope>
</reference>
<feature type="region of interest" description="Disordered" evidence="9">
    <location>
        <begin position="278"/>
        <end position="308"/>
    </location>
</feature>
<keyword evidence="5" id="KW-0418">Kinase</keyword>
<evidence type="ECO:0000313" key="11">
    <source>
        <dbReference type="EMBL" id="CAI0412429.1"/>
    </source>
</evidence>
<dbReference type="GO" id="GO:0005524">
    <property type="term" value="F:ATP binding"/>
    <property type="evidence" value="ECO:0007669"/>
    <property type="project" value="UniProtKB-UniRule"/>
</dbReference>
<dbReference type="Pfam" id="PF00069">
    <property type="entry name" value="Pkinase"/>
    <property type="match status" value="1"/>
</dbReference>
<feature type="domain" description="Protein kinase" evidence="10">
    <location>
        <begin position="42"/>
        <end position="296"/>
    </location>
</feature>
<dbReference type="FunFam" id="3.30.200.20:FF:000097">
    <property type="entry name" value="Probable serine/threonine-protein kinase nek1"/>
    <property type="match status" value="1"/>
</dbReference>
<dbReference type="PROSITE" id="PS00108">
    <property type="entry name" value="PROTEIN_KINASE_ST"/>
    <property type="match status" value="1"/>
</dbReference>
<dbReference type="PROSITE" id="PS50011">
    <property type="entry name" value="PROTEIN_KINASE_DOM"/>
    <property type="match status" value="1"/>
</dbReference>
<keyword evidence="6 7" id="KW-0067">ATP-binding</keyword>
<feature type="compositionally biased region" description="Low complexity" evidence="9">
    <location>
        <begin position="378"/>
        <end position="390"/>
    </location>
</feature>
<dbReference type="InterPro" id="IPR000719">
    <property type="entry name" value="Prot_kinase_dom"/>
</dbReference>
<dbReference type="SUPFAM" id="SSF56112">
    <property type="entry name" value="Protein kinase-like (PK-like)"/>
    <property type="match status" value="1"/>
</dbReference>
<accession>A0AAV0JT55</accession>
<sequence length="468" mass="53246">MGVMMPEESQTASNAPFPRNLNKHKQHTWEGEMEGRSKEDEYDVAEQIGRGRFGAAFLVVNKPENRRYVMKKIKLARQTERFKQTAVQEMNLIAELNHPYIVEYKDSWVGKECVCIVTNYCEGGDMDQMIRRARGTYFSEEMLCKWLTQLLLALDYLHSNRVLHRDLKCSNIFLSKSNDIRLGDFGLAKLLGKDDLASTVVGTPKYMCPELLADIPYGYKSDIWSLGCRYGGTNSQDKPWLHFSTTTFILIYTAAELLRHPHLQPYVAQCQNPSPVFLPVKSEHGTTKDNSNKPKAAARPPPCNNNSKQAFQQKHIEYVCKKVSDLMKNYKPTFEDTKPKDCIKNITAPPTDRMTDKASPAAATHTRKESTQESHTNSSDAPSRQSSSASLMQGEEFRTEWDDAQSTQRAEALESLLEICASLLRRERFEELEGVLKPFGEEAVSSRETAIWLTKSLMKVHKKRNGKT</sequence>
<evidence type="ECO:0000256" key="4">
    <source>
        <dbReference type="ARBA" id="ARBA00022741"/>
    </source>
</evidence>
<dbReference type="InterPro" id="IPR008271">
    <property type="entry name" value="Ser/Thr_kinase_AS"/>
</dbReference>
<dbReference type="AlphaFoldDB" id="A0AAV0JT55"/>
<dbReference type="Gene3D" id="3.30.200.20">
    <property type="entry name" value="Phosphorylase Kinase, domain 1"/>
    <property type="match status" value="1"/>
</dbReference>
<dbReference type="PANTHER" id="PTHR43671:SF94">
    <property type="entry name" value="SERINE_THREONINE-PROTEIN KINASE NEK6"/>
    <property type="match status" value="1"/>
</dbReference>
<dbReference type="GO" id="GO:0004674">
    <property type="term" value="F:protein serine/threonine kinase activity"/>
    <property type="evidence" value="ECO:0007669"/>
    <property type="project" value="UniProtKB-KW"/>
</dbReference>
<dbReference type="InterPro" id="IPR017441">
    <property type="entry name" value="Protein_kinase_ATP_BS"/>
</dbReference>
<evidence type="ECO:0000256" key="6">
    <source>
        <dbReference type="ARBA" id="ARBA00022840"/>
    </source>
</evidence>
<keyword evidence="3" id="KW-0808">Transferase</keyword>